<evidence type="ECO:0000256" key="1">
    <source>
        <dbReference type="ARBA" id="ARBA00022737"/>
    </source>
</evidence>
<dbReference type="GO" id="GO:0005829">
    <property type="term" value="C:cytosol"/>
    <property type="evidence" value="ECO:0007669"/>
    <property type="project" value="TreeGrafter"/>
</dbReference>
<name>A0AAD1UMI1_EUPCR</name>
<keyword evidence="1" id="KW-0677">Repeat</keyword>
<dbReference type="PANTHER" id="PTHR43215">
    <property type="entry name" value="RADIAL SPOKE HEAD 1 HOMOLOG"/>
    <property type="match status" value="1"/>
</dbReference>
<dbReference type="InterPro" id="IPR003409">
    <property type="entry name" value="MORN"/>
</dbReference>
<dbReference type="Pfam" id="PF02493">
    <property type="entry name" value="MORN"/>
    <property type="match status" value="7"/>
</dbReference>
<gene>
    <name evidence="2" type="ORF">ECRASSUSDP1_LOCUS10895</name>
</gene>
<evidence type="ECO:0000313" key="2">
    <source>
        <dbReference type="EMBL" id="CAI2369592.1"/>
    </source>
</evidence>
<keyword evidence="3" id="KW-1185">Reference proteome</keyword>
<protein>
    <recommendedName>
        <fullName evidence="4">Phosphatidylinositol-4-phosphate 5-kinase</fullName>
    </recommendedName>
</protein>
<dbReference type="Gene3D" id="2.20.110.10">
    <property type="entry name" value="Histone H3 K4-specific methyltransferase SET7/9 N-terminal domain"/>
    <property type="match status" value="3"/>
</dbReference>
<dbReference type="SMART" id="SM00698">
    <property type="entry name" value="MORN"/>
    <property type="match status" value="6"/>
</dbReference>
<organism evidence="2 3">
    <name type="scientific">Euplotes crassus</name>
    <dbReference type="NCBI Taxonomy" id="5936"/>
    <lineage>
        <taxon>Eukaryota</taxon>
        <taxon>Sar</taxon>
        <taxon>Alveolata</taxon>
        <taxon>Ciliophora</taxon>
        <taxon>Intramacronucleata</taxon>
        <taxon>Spirotrichea</taxon>
        <taxon>Hypotrichia</taxon>
        <taxon>Euplotida</taxon>
        <taxon>Euplotidae</taxon>
        <taxon>Moneuplotes</taxon>
    </lineage>
</organism>
<dbReference type="SUPFAM" id="SSF82185">
    <property type="entry name" value="Histone H3 K4-specific methyltransferase SET7/9 N-terminal domain"/>
    <property type="match status" value="3"/>
</dbReference>
<reference evidence="2" key="1">
    <citation type="submission" date="2023-07" db="EMBL/GenBank/DDBJ databases">
        <authorList>
            <consortium name="AG Swart"/>
            <person name="Singh M."/>
            <person name="Singh A."/>
            <person name="Seah K."/>
            <person name="Emmerich C."/>
        </authorList>
    </citation>
    <scope>NUCLEOTIDE SEQUENCE</scope>
    <source>
        <strain evidence="2">DP1</strain>
    </source>
</reference>
<proteinExistence type="predicted"/>
<evidence type="ECO:0008006" key="4">
    <source>
        <dbReference type="Google" id="ProtNLM"/>
    </source>
</evidence>
<evidence type="ECO:0000313" key="3">
    <source>
        <dbReference type="Proteomes" id="UP001295684"/>
    </source>
</evidence>
<comment type="caution">
    <text evidence="2">The sequence shown here is derived from an EMBL/GenBank/DDBJ whole genome shotgun (WGS) entry which is preliminary data.</text>
</comment>
<accession>A0AAD1UMI1</accession>
<dbReference type="EMBL" id="CAMPGE010010746">
    <property type="protein sequence ID" value="CAI2369592.1"/>
    <property type="molecule type" value="Genomic_DNA"/>
</dbReference>
<sequence>MTNSSCNMCVEKNNELLVQKLRFKRRTGGRRITVGNSLTFITDTSEYESQDSDFEPDKFFFSMDKRTTKEMRDQDTFNDDRITFKRPGRSSKLFKPKIMKKLKKYIDPELYAIYKNIFGDMKAYEFSYKKSDVENLDLNLKLLEIREVTKLEEDEYYFGEWNPETKLPEGRGVSITRNKSIHMGFFKDGKPDGVGRVTYINGKVYQGQFRQGEIEGYGIFILTKEGTKMKGNWKRGKAHGECYQIMKDGTTFRGRFINGIKNGYGEFIWSNGDSYQGNLENNKMHGFGQMNVKKRRNRNSIKGSKTNKNEGYIYRGNFYEGRKHGEGIIKYDNGDIYDGHFHLDKFDGPGKYTQSDGKVFDGIWRRGKIKDNGKLYSIEEIQ</sequence>
<dbReference type="AlphaFoldDB" id="A0AAD1UMI1"/>
<dbReference type="Proteomes" id="UP001295684">
    <property type="component" value="Unassembled WGS sequence"/>
</dbReference>
<dbReference type="PANTHER" id="PTHR43215:SF14">
    <property type="entry name" value="RADIAL SPOKE HEAD 1 HOMOLOG"/>
    <property type="match status" value="1"/>
</dbReference>